<dbReference type="Pfam" id="PF01740">
    <property type="entry name" value="STAS"/>
    <property type="match status" value="1"/>
</dbReference>
<dbReference type="SUPFAM" id="SSF52091">
    <property type="entry name" value="SpoIIaa-like"/>
    <property type="match status" value="1"/>
</dbReference>
<evidence type="ECO:0000313" key="5">
    <source>
        <dbReference type="Proteomes" id="UP000035268"/>
    </source>
</evidence>
<dbReference type="KEGG" id="vbl:L21SP4_01246"/>
<dbReference type="EMBL" id="CP010904">
    <property type="protein sequence ID" value="AKJ64494.1"/>
    <property type="molecule type" value="Genomic_DNA"/>
</dbReference>
<protein>
    <recommendedName>
        <fullName evidence="2">Anti-sigma factor antagonist</fullName>
    </recommendedName>
</protein>
<comment type="similarity">
    <text evidence="1 2">Belongs to the anti-sigma-factor antagonist family.</text>
</comment>
<sequence>MELNCTRKDNVGIVALHGALTAATVDAFREQLRSWQEAESDVLNYVVDMGDVDFMDSAGLGALIATLKRITERGGDLKIAGLQKKPRMVFEITRAYKVFEIYDSVDEAVRSYSD</sequence>
<dbReference type="RefSeq" id="WP_052881824.1">
    <property type="nucleotide sequence ID" value="NZ_CP010904.1"/>
</dbReference>
<feature type="domain" description="STAS" evidence="3">
    <location>
        <begin position="1"/>
        <end position="112"/>
    </location>
</feature>
<evidence type="ECO:0000256" key="2">
    <source>
        <dbReference type="RuleBase" id="RU003749"/>
    </source>
</evidence>
<reference evidence="4 5" key="2">
    <citation type="journal article" date="2016" name="ISME J.">
        <title>Characterization of the first cultured representative of Verrucomicrobia subdivision 5 indicates the proposal of a novel phylum.</title>
        <authorList>
            <person name="Spring S."/>
            <person name="Bunk B."/>
            <person name="Sproer C."/>
            <person name="Schumann P."/>
            <person name="Rohde M."/>
            <person name="Tindall B.J."/>
            <person name="Klenk H.P."/>
        </authorList>
    </citation>
    <scope>NUCLEOTIDE SEQUENCE [LARGE SCALE GENOMIC DNA]</scope>
    <source>
        <strain evidence="4 5">L21-Fru-AB</strain>
    </source>
</reference>
<gene>
    <name evidence="4" type="primary">rsbV</name>
    <name evidence="4" type="ORF">L21SP4_01246</name>
</gene>
<dbReference type="NCBIfam" id="TIGR00377">
    <property type="entry name" value="ant_ant_sig"/>
    <property type="match status" value="1"/>
</dbReference>
<dbReference type="Proteomes" id="UP000035268">
    <property type="component" value="Chromosome"/>
</dbReference>
<accession>A0A0G3EK27</accession>
<dbReference type="InterPro" id="IPR003658">
    <property type="entry name" value="Anti-sigma_ant"/>
</dbReference>
<dbReference type="PROSITE" id="PS50801">
    <property type="entry name" value="STAS"/>
    <property type="match status" value="1"/>
</dbReference>
<dbReference type="OrthoDB" id="9796076at2"/>
<dbReference type="InterPro" id="IPR002645">
    <property type="entry name" value="STAS_dom"/>
</dbReference>
<dbReference type="Gene3D" id="3.30.750.24">
    <property type="entry name" value="STAS domain"/>
    <property type="match status" value="1"/>
</dbReference>
<dbReference type="CDD" id="cd07043">
    <property type="entry name" value="STAS_anti-anti-sigma_factors"/>
    <property type="match status" value="1"/>
</dbReference>
<organism evidence="4 5">
    <name type="scientific">Kiritimatiella glycovorans</name>
    <dbReference type="NCBI Taxonomy" id="1307763"/>
    <lineage>
        <taxon>Bacteria</taxon>
        <taxon>Pseudomonadati</taxon>
        <taxon>Kiritimatiellota</taxon>
        <taxon>Kiritimatiellia</taxon>
        <taxon>Kiritimatiellales</taxon>
        <taxon>Kiritimatiellaceae</taxon>
        <taxon>Kiritimatiella</taxon>
    </lineage>
</organism>
<reference evidence="5" key="1">
    <citation type="submission" date="2015-02" db="EMBL/GenBank/DDBJ databases">
        <title>Description and complete genome sequence of the first cultured representative of the subdivision 5 of the Verrucomicrobia phylum.</title>
        <authorList>
            <person name="Spring S."/>
            <person name="Bunk B."/>
            <person name="Sproer C."/>
            <person name="Klenk H.-P."/>
        </authorList>
    </citation>
    <scope>NUCLEOTIDE SEQUENCE [LARGE SCALE GENOMIC DNA]</scope>
    <source>
        <strain evidence="5">L21-Fru-AB</strain>
    </source>
</reference>
<dbReference type="GO" id="GO:0043856">
    <property type="term" value="F:anti-sigma factor antagonist activity"/>
    <property type="evidence" value="ECO:0007669"/>
    <property type="project" value="InterPro"/>
</dbReference>
<dbReference type="PANTHER" id="PTHR33495">
    <property type="entry name" value="ANTI-SIGMA FACTOR ANTAGONIST TM_1081-RELATED-RELATED"/>
    <property type="match status" value="1"/>
</dbReference>
<dbReference type="AlphaFoldDB" id="A0A0G3EK27"/>
<evidence type="ECO:0000259" key="3">
    <source>
        <dbReference type="PROSITE" id="PS50801"/>
    </source>
</evidence>
<dbReference type="InterPro" id="IPR036513">
    <property type="entry name" value="STAS_dom_sf"/>
</dbReference>
<name>A0A0G3EK27_9BACT</name>
<evidence type="ECO:0000256" key="1">
    <source>
        <dbReference type="ARBA" id="ARBA00009013"/>
    </source>
</evidence>
<keyword evidence="5" id="KW-1185">Reference proteome</keyword>
<proteinExistence type="inferred from homology"/>
<dbReference type="PANTHER" id="PTHR33495:SF2">
    <property type="entry name" value="ANTI-SIGMA FACTOR ANTAGONIST TM_1081-RELATED"/>
    <property type="match status" value="1"/>
</dbReference>
<evidence type="ECO:0000313" key="4">
    <source>
        <dbReference type="EMBL" id="AKJ64494.1"/>
    </source>
</evidence>
<dbReference type="STRING" id="1307763.L21SP4_01246"/>